<keyword evidence="2" id="KW-1185">Reference proteome</keyword>
<evidence type="ECO:0000313" key="2">
    <source>
        <dbReference type="Proteomes" id="UP001371305"/>
    </source>
</evidence>
<reference evidence="1 2" key="1">
    <citation type="submission" date="2024-04" db="EMBL/GenBank/DDBJ databases">
        <title>Luteolibacter sp. isolated from soil.</title>
        <authorList>
            <person name="An J."/>
        </authorList>
    </citation>
    <scope>NUCLEOTIDE SEQUENCE [LARGE SCALE GENOMIC DNA]</scope>
    <source>
        <strain evidence="1 2">Y139</strain>
    </source>
</reference>
<comment type="caution">
    <text evidence="1">The sequence shown here is derived from an EMBL/GenBank/DDBJ whole genome shotgun (WGS) entry which is preliminary data.</text>
</comment>
<evidence type="ECO:0000313" key="1">
    <source>
        <dbReference type="EMBL" id="MEK7951912.1"/>
    </source>
</evidence>
<proteinExistence type="predicted"/>
<dbReference type="EMBL" id="JBBUKT010000005">
    <property type="protein sequence ID" value="MEK7951912.1"/>
    <property type="molecule type" value="Genomic_DNA"/>
</dbReference>
<organism evidence="1 2">
    <name type="scientific">Luteolibacter soli</name>
    <dbReference type="NCBI Taxonomy" id="3135280"/>
    <lineage>
        <taxon>Bacteria</taxon>
        <taxon>Pseudomonadati</taxon>
        <taxon>Verrucomicrobiota</taxon>
        <taxon>Verrucomicrobiia</taxon>
        <taxon>Verrucomicrobiales</taxon>
        <taxon>Verrucomicrobiaceae</taxon>
        <taxon>Luteolibacter</taxon>
    </lineage>
</organism>
<gene>
    <name evidence="1" type="ORF">WKV53_15460</name>
</gene>
<sequence>MEGGPEKKEPASGKPEDETCAICGREAVMVVDGVGWCESCVHARGSCCGEAEMEE</sequence>
<dbReference type="RefSeq" id="WP_341405670.1">
    <property type="nucleotide sequence ID" value="NZ_JBBUKT010000005.1"/>
</dbReference>
<protein>
    <submittedName>
        <fullName evidence="1">Uncharacterized protein</fullName>
    </submittedName>
</protein>
<accession>A0ABU9AVY6</accession>
<dbReference type="Proteomes" id="UP001371305">
    <property type="component" value="Unassembled WGS sequence"/>
</dbReference>
<name>A0ABU9AVY6_9BACT</name>